<keyword evidence="2" id="KW-1185">Reference proteome</keyword>
<name>A0A8X6PAB8_NEPPI</name>
<dbReference type="Proteomes" id="UP000887013">
    <property type="component" value="Unassembled WGS sequence"/>
</dbReference>
<organism evidence="1 2">
    <name type="scientific">Nephila pilipes</name>
    <name type="common">Giant wood spider</name>
    <name type="synonym">Nephila maculata</name>
    <dbReference type="NCBI Taxonomy" id="299642"/>
    <lineage>
        <taxon>Eukaryota</taxon>
        <taxon>Metazoa</taxon>
        <taxon>Ecdysozoa</taxon>
        <taxon>Arthropoda</taxon>
        <taxon>Chelicerata</taxon>
        <taxon>Arachnida</taxon>
        <taxon>Araneae</taxon>
        <taxon>Araneomorphae</taxon>
        <taxon>Entelegynae</taxon>
        <taxon>Araneoidea</taxon>
        <taxon>Nephilidae</taxon>
        <taxon>Nephila</taxon>
    </lineage>
</organism>
<comment type="caution">
    <text evidence="1">The sequence shown here is derived from an EMBL/GenBank/DDBJ whole genome shotgun (WGS) entry which is preliminary data.</text>
</comment>
<dbReference type="AlphaFoldDB" id="A0A8X6PAB8"/>
<dbReference type="EMBL" id="BMAW01017507">
    <property type="protein sequence ID" value="GFT54299.1"/>
    <property type="molecule type" value="Genomic_DNA"/>
</dbReference>
<accession>A0A8X6PAB8</accession>
<evidence type="ECO:0000313" key="2">
    <source>
        <dbReference type="Proteomes" id="UP000887013"/>
    </source>
</evidence>
<evidence type="ECO:0000313" key="1">
    <source>
        <dbReference type="EMBL" id="GFT54299.1"/>
    </source>
</evidence>
<sequence>MFMVSNLKFPAGKFGDTVKLRIPDVDRARRDPRNLLAAILEIQNEEFYQLGTKQGRLSQLYARNQFTICEEKFILLDDVSDLAISLRECVRKTSLSGGQGYQRCLC</sequence>
<proteinExistence type="predicted"/>
<protein>
    <submittedName>
        <fullName evidence="1">KRAB-A domain-containing protein 2</fullName>
    </submittedName>
</protein>
<dbReference type="OrthoDB" id="6619659at2759"/>
<reference evidence="1" key="1">
    <citation type="submission" date="2020-08" db="EMBL/GenBank/DDBJ databases">
        <title>Multicomponent nature underlies the extraordinary mechanical properties of spider dragline silk.</title>
        <authorList>
            <person name="Kono N."/>
            <person name="Nakamura H."/>
            <person name="Mori M."/>
            <person name="Yoshida Y."/>
            <person name="Ohtoshi R."/>
            <person name="Malay A.D."/>
            <person name="Moran D.A.P."/>
            <person name="Tomita M."/>
            <person name="Numata K."/>
            <person name="Arakawa K."/>
        </authorList>
    </citation>
    <scope>NUCLEOTIDE SEQUENCE</scope>
</reference>
<gene>
    <name evidence="1" type="primary">KRBA2_6</name>
    <name evidence="1" type="ORF">NPIL_104601</name>
</gene>